<proteinExistence type="predicted"/>
<keyword evidence="3" id="KW-1133">Transmembrane helix</keyword>
<dbReference type="GeneTree" id="ENSGT01050000244843"/>
<keyword evidence="6" id="KW-0732">Signal</keyword>
<dbReference type="SMART" id="SM00409">
    <property type="entry name" value="IG"/>
    <property type="match status" value="1"/>
</dbReference>
<sequence length="271" mass="30634">MITCLMLCSSLGVCLGRSTIQRKNSQKTSSRRMAFLSCVVLSLIILIADGFNLHCEQEIKAEVGKDVLITCEFGGDIGGDHFVIWQRSDDLIVHKIKHGKDQINDQHANYTERTEISINKEGITLTLKKVRVWDDGIYKLSISTDKGLGDTSVTLLVWAIPTKDLVITLNPDKSDGLKLTCSSQGWYPEPIVFWKDKFGNDLKDSEIKTLEQDSKGLYRVEHNVKTVPDYKVHYICHFKSEVMKRRVSMSGVISGEFNCKCYAYLKGNVNY</sequence>
<dbReference type="GO" id="GO:0005102">
    <property type="term" value="F:signaling receptor binding"/>
    <property type="evidence" value="ECO:0007669"/>
    <property type="project" value="TreeGrafter"/>
</dbReference>
<dbReference type="Gene3D" id="2.60.40.10">
    <property type="entry name" value="Immunoglobulins"/>
    <property type="match status" value="2"/>
</dbReference>
<dbReference type="AlphaFoldDB" id="A0A4W3GHF9"/>
<evidence type="ECO:0000259" key="7">
    <source>
        <dbReference type="SMART" id="SM00409"/>
    </source>
</evidence>
<dbReference type="GO" id="GO:0009897">
    <property type="term" value="C:external side of plasma membrane"/>
    <property type="evidence" value="ECO:0007669"/>
    <property type="project" value="TreeGrafter"/>
</dbReference>
<dbReference type="PANTHER" id="PTHR24100">
    <property type="entry name" value="BUTYROPHILIN"/>
    <property type="match status" value="1"/>
</dbReference>
<dbReference type="InterPro" id="IPR050504">
    <property type="entry name" value="IgSF_BTN/MOG"/>
</dbReference>
<protein>
    <submittedName>
        <fullName evidence="8">CD276 antigen-like</fullName>
    </submittedName>
</protein>
<dbReference type="Ensembl" id="ENSCMIT00000002236.1">
    <property type="protein sequence ID" value="ENSCMIP00000002155.1"/>
    <property type="gene ID" value="ENSCMIG00000001310.1"/>
</dbReference>
<dbReference type="InterPro" id="IPR053896">
    <property type="entry name" value="BTN3A2-like_Ig-C"/>
</dbReference>
<reference evidence="9" key="3">
    <citation type="journal article" date="2014" name="Nature">
        <title>Elephant shark genome provides unique insights into gnathostome evolution.</title>
        <authorList>
            <consortium name="International Elephant Shark Genome Sequencing Consortium"/>
            <person name="Venkatesh B."/>
            <person name="Lee A.P."/>
            <person name="Ravi V."/>
            <person name="Maurya A.K."/>
            <person name="Lian M.M."/>
            <person name="Swann J.B."/>
            <person name="Ohta Y."/>
            <person name="Flajnik M.F."/>
            <person name="Sutoh Y."/>
            <person name="Kasahara M."/>
            <person name="Hoon S."/>
            <person name="Gangu V."/>
            <person name="Roy S.W."/>
            <person name="Irimia M."/>
            <person name="Korzh V."/>
            <person name="Kondrychyn I."/>
            <person name="Lim Z.W."/>
            <person name="Tay B.H."/>
            <person name="Tohari S."/>
            <person name="Kong K.W."/>
            <person name="Ho S."/>
            <person name="Lorente-Galdos B."/>
            <person name="Quilez J."/>
            <person name="Marques-Bonet T."/>
            <person name="Raney B.J."/>
            <person name="Ingham P.W."/>
            <person name="Tay A."/>
            <person name="Hillier L.W."/>
            <person name="Minx P."/>
            <person name="Boehm T."/>
            <person name="Wilson R.K."/>
            <person name="Brenner S."/>
            <person name="Warren W.C."/>
        </authorList>
    </citation>
    <scope>NUCLEOTIDE SEQUENCE [LARGE SCALE GENOMIC DNA]</scope>
</reference>
<dbReference type="InterPro" id="IPR036179">
    <property type="entry name" value="Ig-like_dom_sf"/>
</dbReference>
<evidence type="ECO:0000256" key="3">
    <source>
        <dbReference type="ARBA" id="ARBA00022989"/>
    </source>
</evidence>
<feature type="domain" description="Immunoglobulin" evidence="7">
    <location>
        <begin position="56"/>
        <end position="158"/>
    </location>
</feature>
<dbReference type="Proteomes" id="UP000314986">
    <property type="component" value="Unassembled WGS sequence"/>
</dbReference>
<dbReference type="InterPro" id="IPR003599">
    <property type="entry name" value="Ig_sub"/>
</dbReference>
<feature type="signal peptide" evidence="6">
    <location>
        <begin position="1"/>
        <end position="16"/>
    </location>
</feature>
<keyword evidence="5" id="KW-0393">Immunoglobulin domain</keyword>
<dbReference type="GO" id="GO:0050852">
    <property type="term" value="P:T cell receptor signaling pathway"/>
    <property type="evidence" value="ECO:0007669"/>
    <property type="project" value="TreeGrafter"/>
</dbReference>
<reference evidence="8" key="5">
    <citation type="submission" date="2025-09" db="UniProtKB">
        <authorList>
            <consortium name="Ensembl"/>
        </authorList>
    </citation>
    <scope>IDENTIFICATION</scope>
</reference>
<dbReference type="OMA" id="GDIHISW"/>
<comment type="subcellular location">
    <subcellularLocation>
        <location evidence="1">Membrane</location>
    </subcellularLocation>
</comment>
<evidence type="ECO:0000313" key="8">
    <source>
        <dbReference type="Ensembl" id="ENSCMIP00000002155.1"/>
    </source>
</evidence>
<evidence type="ECO:0000256" key="2">
    <source>
        <dbReference type="ARBA" id="ARBA00022692"/>
    </source>
</evidence>
<keyword evidence="4" id="KW-0472">Membrane</keyword>
<evidence type="ECO:0000256" key="4">
    <source>
        <dbReference type="ARBA" id="ARBA00023136"/>
    </source>
</evidence>
<dbReference type="SUPFAM" id="SSF48726">
    <property type="entry name" value="Immunoglobulin"/>
    <property type="match status" value="2"/>
</dbReference>
<accession>A0A4W3GHF9</accession>
<evidence type="ECO:0000256" key="6">
    <source>
        <dbReference type="SAM" id="SignalP"/>
    </source>
</evidence>
<keyword evidence="2" id="KW-0812">Transmembrane</keyword>
<reference evidence="8" key="4">
    <citation type="submission" date="2025-08" db="UniProtKB">
        <authorList>
            <consortium name="Ensembl"/>
        </authorList>
    </citation>
    <scope>IDENTIFICATION</scope>
</reference>
<feature type="chain" id="PRO_5021247616" evidence="6">
    <location>
        <begin position="17"/>
        <end position="271"/>
    </location>
</feature>
<keyword evidence="9" id="KW-1185">Reference proteome</keyword>
<dbReference type="InterPro" id="IPR013783">
    <property type="entry name" value="Ig-like_fold"/>
</dbReference>
<name>A0A4W3GHF9_CALMI</name>
<organism evidence="8 9">
    <name type="scientific">Callorhinchus milii</name>
    <name type="common">Ghost shark</name>
    <dbReference type="NCBI Taxonomy" id="7868"/>
    <lineage>
        <taxon>Eukaryota</taxon>
        <taxon>Metazoa</taxon>
        <taxon>Chordata</taxon>
        <taxon>Craniata</taxon>
        <taxon>Vertebrata</taxon>
        <taxon>Chondrichthyes</taxon>
        <taxon>Holocephali</taxon>
        <taxon>Chimaeriformes</taxon>
        <taxon>Callorhinchidae</taxon>
        <taxon>Callorhinchus</taxon>
    </lineage>
</organism>
<dbReference type="FunFam" id="2.60.40.10:FF:000088">
    <property type="entry name" value="Butyrophilin subfamily 1 member A1"/>
    <property type="match status" value="1"/>
</dbReference>
<reference evidence="9" key="2">
    <citation type="journal article" date="2007" name="PLoS Biol.">
        <title>Survey sequencing and comparative analysis of the elephant shark (Callorhinchus milii) genome.</title>
        <authorList>
            <person name="Venkatesh B."/>
            <person name="Kirkness E.F."/>
            <person name="Loh Y.H."/>
            <person name="Halpern A.L."/>
            <person name="Lee A.P."/>
            <person name="Johnson J."/>
            <person name="Dandona N."/>
            <person name="Viswanathan L.D."/>
            <person name="Tay A."/>
            <person name="Venter J.C."/>
            <person name="Strausberg R.L."/>
            <person name="Brenner S."/>
        </authorList>
    </citation>
    <scope>NUCLEOTIDE SEQUENCE [LARGE SCALE GENOMIC DNA]</scope>
</reference>
<evidence type="ECO:0000313" key="9">
    <source>
        <dbReference type="Proteomes" id="UP000314986"/>
    </source>
</evidence>
<evidence type="ECO:0000256" key="1">
    <source>
        <dbReference type="ARBA" id="ARBA00004370"/>
    </source>
</evidence>
<evidence type="ECO:0000256" key="5">
    <source>
        <dbReference type="ARBA" id="ARBA00023319"/>
    </source>
</evidence>
<reference evidence="9" key="1">
    <citation type="journal article" date="2006" name="Science">
        <title>Ancient noncoding elements conserved in the human genome.</title>
        <authorList>
            <person name="Venkatesh B."/>
            <person name="Kirkness E.F."/>
            <person name="Loh Y.H."/>
            <person name="Halpern A.L."/>
            <person name="Lee A.P."/>
            <person name="Johnson J."/>
            <person name="Dandona N."/>
            <person name="Viswanathan L.D."/>
            <person name="Tay A."/>
            <person name="Venter J.C."/>
            <person name="Strausberg R.L."/>
            <person name="Brenner S."/>
        </authorList>
    </citation>
    <scope>NUCLEOTIDE SEQUENCE [LARGE SCALE GENOMIC DNA]</scope>
</reference>
<dbReference type="Pfam" id="PF22705">
    <property type="entry name" value="C2-set_3"/>
    <property type="match status" value="1"/>
</dbReference>
<dbReference type="GO" id="GO:0001817">
    <property type="term" value="P:regulation of cytokine production"/>
    <property type="evidence" value="ECO:0007669"/>
    <property type="project" value="TreeGrafter"/>
</dbReference>
<dbReference type="InParanoid" id="A0A4W3GHF9"/>